<dbReference type="SUPFAM" id="SSF46689">
    <property type="entry name" value="Homeodomain-like"/>
    <property type="match status" value="1"/>
</dbReference>
<comment type="caution">
    <text evidence="6">The sequence shown here is derived from an EMBL/GenBank/DDBJ whole genome shotgun (WGS) entry which is preliminary data.</text>
</comment>
<sequence length="225" mass="23865">MVTAMSPRASAVEATRTRDRILTRSVAIASVEGLDGLTLGRLAADLNMSKAGVIGHFGTKETLQIATLDKGYELFEAVAFEPAGHVDPGLPRVLALCEGWIRYLLNEGDSFPGGCLFTTAAVEFDARGGPVRAAVAELFGRWQDKLSQAVGEARDAGHLPASTDVAQVVFELIGTFTAMNLAVQLFADKKVAMRARRAVARILGLADPGTGRLPRLASTNRGTKT</sequence>
<dbReference type="GO" id="GO:0003677">
    <property type="term" value="F:DNA binding"/>
    <property type="evidence" value="ECO:0007669"/>
    <property type="project" value="UniProtKB-UniRule"/>
</dbReference>
<dbReference type="InterPro" id="IPR036271">
    <property type="entry name" value="Tet_transcr_reg_TetR-rel_C_sf"/>
</dbReference>
<evidence type="ECO:0000313" key="7">
    <source>
        <dbReference type="Proteomes" id="UP000093894"/>
    </source>
</evidence>
<dbReference type="Gene3D" id="1.10.357.10">
    <property type="entry name" value="Tetracycline Repressor, domain 2"/>
    <property type="match status" value="1"/>
</dbReference>
<dbReference type="EMBL" id="LZLG01000121">
    <property type="protein sequence ID" value="OBJ57845.1"/>
    <property type="molecule type" value="Genomic_DNA"/>
</dbReference>
<evidence type="ECO:0000259" key="5">
    <source>
        <dbReference type="PROSITE" id="PS50977"/>
    </source>
</evidence>
<dbReference type="PANTHER" id="PTHR47506">
    <property type="entry name" value="TRANSCRIPTIONAL REGULATORY PROTEIN"/>
    <property type="match status" value="1"/>
</dbReference>
<accession>A0A853LVR3</accession>
<dbReference type="AlphaFoldDB" id="A0A853LVR3"/>
<evidence type="ECO:0000256" key="2">
    <source>
        <dbReference type="ARBA" id="ARBA00023125"/>
    </source>
</evidence>
<dbReference type="Pfam" id="PF16925">
    <property type="entry name" value="TetR_C_13"/>
    <property type="match status" value="1"/>
</dbReference>
<dbReference type="PANTHER" id="PTHR47506:SF6">
    <property type="entry name" value="HTH-TYPE TRANSCRIPTIONAL REPRESSOR NEMR"/>
    <property type="match status" value="1"/>
</dbReference>
<dbReference type="InterPro" id="IPR011075">
    <property type="entry name" value="TetR_C"/>
</dbReference>
<protein>
    <submittedName>
        <fullName evidence="6">TetR family transcriptional regulator</fullName>
    </submittedName>
</protein>
<name>A0A853LVR3_9MYCO</name>
<evidence type="ECO:0000256" key="4">
    <source>
        <dbReference type="PROSITE-ProRule" id="PRU00335"/>
    </source>
</evidence>
<feature type="domain" description="HTH tetR-type" evidence="5">
    <location>
        <begin position="15"/>
        <end position="75"/>
    </location>
</feature>
<keyword evidence="3" id="KW-0804">Transcription</keyword>
<dbReference type="InterPro" id="IPR001647">
    <property type="entry name" value="HTH_TetR"/>
</dbReference>
<proteinExistence type="predicted"/>
<evidence type="ECO:0000313" key="6">
    <source>
        <dbReference type="EMBL" id="OBJ57845.1"/>
    </source>
</evidence>
<dbReference type="InterPro" id="IPR009057">
    <property type="entry name" value="Homeodomain-like_sf"/>
</dbReference>
<dbReference type="Gene3D" id="1.10.10.60">
    <property type="entry name" value="Homeodomain-like"/>
    <property type="match status" value="1"/>
</dbReference>
<keyword evidence="1" id="KW-0805">Transcription regulation</keyword>
<gene>
    <name evidence="6" type="ORF">A5628_15420</name>
</gene>
<dbReference type="Proteomes" id="UP000093894">
    <property type="component" value="Unassembled WGS sequence"/>
</dbReference>
<evidence type="ECO:0000256" key="3">
    <source>
        <dbReference type="ARBA" id="ARBA00023163"/>
    </source>
</evidence>
<organism evidence="6 7">
    <name type="scientific">Mycobacterium colombiense</name>
    <dbReference type="NCBI Taxonomy" id="339268"/>
    <lineage>
        <taxon>Bacteria</taxon>
        <taxon>Bacillati</taxon>
        <taxon>Actinomycetota</taxon>
        <taxon>Actinomycetes</taxon>
        <taxon>Mycobacteriales</taxon>
        <taxon>Mycobacteriaceae</taxon>
        <taxon>Mycobacterium</taxon>
        <taxon>Mycobacterium avium complex (MAC)</taxon>
    </lineage>
</organism>
<keyword evidence="2 4" id="KW-0238">DNA-binding</keyword>
<feature type="DNA-binding region" description="H-T-H motif" evidence="4">
    <location>
        <begin position="38"/>
        <end position="57"/>
    </location>
</feature>
<dbReference type="SUPFAM" id="SSF48498">
    <property type="entry name" value="Tetracyclin repressor-like, C-terminal domain"/>
    <property type="match status" value="1"/>
</dbReference>
<reference evidence="6 7" key="1">
    <citation type="submission" date="2016-06" db="EMBL/GenBank/DDBJ databases">
        <authorList>
            <person name="Sutton G."/>
            <person name="Brinkac L."/>
            <person name="Sanka R."/>
            <person name="Adams M."/>
            <person name="Lau E."/>
            <person name="Garcia-Basteiro A."/>
            <person name="Lopez-Varela E."/>
            <person name="Palencia S."/>
        </authorList>
    </citation>
    <scope>NUCLEOTIDE SEQUENCE [LARGE SCALE GENOMIC DNA]</scope>
    <source>
        <strain evidence="6 7">1164983.0</strain>
    </source>
</reference>
<dbReference type="PROSITE" id="PS50977">
    <property type="entry name" value="HTH_TETR_2"/>
    <property type="match status" value="1"/>
</dbReference>
<evidence type="ECO:0000256" key="1">
    <source>
        <dbReference type="ARBA" id="ARBA00023015"/>
    </source>
</evidence>